<dbReference type="Gene3D" id="3.10.180.10">
    <property type="entry name" value="2,3-Dihydroxybiphenyl 1,2-Dioxygenase, domain 1"/>
    <property type="match status" value="1"/>
</dbReference>
<name>A0A7S4L2W1_GUITH</name>
<dbReference type="InterPro" id="IPR037523">
    <property type="entry name" value="VOC_core"/>
</dbReference>
<dbReference type="InterPro" id="IPR004360">
    <property type="entry name" value="Glyas_Fos-R_dOase_dom"/>
</dbReference>
<dbReference type="OMA" id="FKHVMLM"/>
<dbReference type="PANTHER" id="PTHR33993:SF14">
    <property type="entry name" value="GB|AAF24581.1"/>
    <property type="match status" value="1"/>
</dbReference>
<dbReference type="Pfam" id="PF00903">
    <property type="entry name" value="Glyoxalase"/>
    <property type="match status" value="1"/>
</dbReference>
<organism evidence="2">
    <name type="scientific">Guillardia theta</name>
    <name type="common">Cryptophyte</name>
    <name type="synonym">Cryptomonas phi</name>
    <dbReference type="NCBI Taxonomy" id="55529"/>
    <lineage>
        <taxon>Eukaryota</taxon>
        <taxon>Cryptophyceae</taxon>
        <taxon>Pyrenomonadales</taxon>
        <taxon>Geminigeraceae</taxon>
        <taxon>Guillardia</taxon>
    </lineage>
</organism>
<dbReference type="PANTHER" id="PTHR33993">
    <property type="entry name" value="GLYOXALASE-RELATED"/>
    <property type="match status" value="1"/>
</dbReference>
<sequence length="126" mass="13774">MARLRSIMLLMLDVPRTANFFREGLGCKVVMADDSFAEVQTGEVNIMLKSVQSIAESTKGYSPFLNFEVDDIDGAISRLIYHGGSLDGPIKYPAHGKVAAVQAPCGHMISLFEPNSDLLTLQSRLK</sequence>
<dbReference type="PROSITE" id="PS51819">
    <property type="entry name" value="VOC"/>
    <property type="match status" value="1"/>
</dbReference>
<protein>
    <recommendedName>
        <fullName evidence="1">VOC domain-containing protein</fullName>
    </recommendedName>
</protein>
<evidence type="ECO:0000259" key="1">
    <source>
        <dbReference type="PROSITE" id="PS51819"/>
    </source>
</evidence>
<dbReference type="EMBL" id="HBKN01029006">
    <property type="protein sequence ID" value="CAE2312981.1"/>
    <property type="molecule type" value="Transcribed_RNA"/>
</dbReference>
<accession>A0A7S4L2W1</accession>
<reference evidence="2" key="1">
    <citation type="submission" date="2021-01" db="EMBL/GenBank/DDBJ databases">
        <authorList>
            <person name="Corre E."/>
            <person name="Pelletier E."/>
            <person name="Niang G."/>
            <person name="Scheremetjew M."/>
            <person name="Finn R."/>
            <person name="Kale V."/>
            <person name="Holt S."/>
            <person name="Cochrane G."/>
            <person name="Meng A."/>
            <person name="Brown T."/>
            <person name="Cohen L."/>
        </authorList>
    </citation>
    <scope>NUCLEOTIDE SEQUENCE</scope>
    <source>
        <strain evidence="2">CCMP 2712</strain>
    </source>
</reference>
<gene>
    <name evidence="2" type="ORF">GTHE00462_LOCUS22495</name>
</gene>
<evidence type="ECO:0000313" key="2">
    <source>
        <dbReference type="EMBL" id="CAE2312981.1"/>
    </source>
</evidence>
<dbReference type="SUPFAM" id="SSF54593">
    <property type="entry name" value="Glyoxalase/Bleomycin resistance protein/Dihydroxybiphenyl dioxygenase"/>
    <property type="match status" value="1"/>
</dbReference>
<dbReference type="InterPro" id="IPR029068">
    <property type="entry name" value="Glyas_Bleomycin-R_OHBP_Dase"/>
</dbReference>
<dbReference type="InterPro" id="IPR052164">
    <property type="entry name" value="Anthracycline_SecMetBiosynth"/>
</dbReference>
<proteinExistence type="predicted"/>
<dbReference type="AlphaFoldDB" id="A0A7S4L2W1"/>
<feature type="domain" description="VOC" evidence="1">
    <location>
        <begin position="3"/>
        <end position="114"/>
    </location>
</feature>